<dbReference type="InterPro" id="IPR017884">
    <property type="entry name" value="SANT_dom"/>
</dbReference>
<evidence type="ECO:0000259" key="10">
    <source>
        <dbReference type="PROSITE" id="PS51294"/>
    </source>
</evidence>
<evidence type="ECO:0000256" key="3">
    <source>
        <dbReference type="ARBA" id="ARBA00023125"/>
    </source>
</evidence>
<evidence type="ECO:0000259" key="8">
    <source>
        <dbReference type="PROSITE" id="PS50934"/>
    </source>
</evidence>
<dbReference type="PANTHER" id="PTHR12802:SF44">
    <property type="entry name" value="SWI_SNF COMPLEX SUBUNIT SWI3B"/>
    <property type="match status" value="1"/>
</dbReference>
<evidence type="ECO:0000256" key="6">
    <source>
        <dbReference type="SAM" id="MobiDB-lite"/>
    </source>
</evidence>
<evidence type="ECO:0000256" key="2">
    <source>
        <dbReference type="ARBA" id="ARBA00023015"/>
    </source>
</evidence>
<dbReference type="PROSITE" id="PS50090">
    <property type="entry name" value="MYB_LIKE"/>
    <property type="match status" value="1"/>
</dbReference>
<dbReference type="EMBL" id="JAAARO010000012">
    <property type="protein sequence ID" value="KAF5739279.1"/>
    <property type="molecule type" value="Genomic_DNA"/>
</dbReference>
<dbReference type="Pfam" id="PF04433">
    <property type="entry name" value="SWIRM"/>
    <property type="match status" value="1"/>
</dbReference>
<dbReference type="AlphaFoldDB" id="A0A7J7CZ85"/>
<dbReference type="InterPro" id="IPR009057">
    <property type="entry name" value="Homeodomain-like_sf"/>
</dbReference>
<protein>
    <submittedName>
        <fullName evidence="11">SWI/SNF complex subunit SWI3B</fullName>
    </submittedName>
</protein>
<evidence type="ECO:0000256" key="1">
    <source>
        <dbReference type="ARBA" id="ARBA00004123"/>
    </source>
</evidence>
<dbReference type="GO" id="GO:0005634">
    <property type="term" value="C:nucleus"/>
    <property type="evidence" value="ECO:0007669"/>
    <property type="project" value="UniProtKB-SubCell"/>
</dbReference>
<dbReference type="InParanoid" id="A0A7J7CZ85"/>
<dbReference type="FunCoup" id="A0A7J7CZ85">
    <property type="interactions" value="2225"/>
</dbReference>
<dbReference type="Gene3D" id="1.10.10.60">
    <property type="entry name" value="Homeodomain-like"/>
    <property type="match status" value="1"/>
</dbReference>
<dbReference type="InterPro" id="IPR036388">
    <property type="entry name" value="WH-like_DNA-bd_sf"/>
</dbReference>
<dbReference type="InterPro" id="IPR001005">
    <property type="entry name" value="SANT/Myb"/>
</dbReference>
<dbReference type="InterPro" id="IPR007526">
    <property type="entry name" value="SWIRM"/>
</dbReference>
<dbReference type="SMART" id="SM00717">
    <property type="entry name" value="SANT"/>
    <property type="match status" value="1"/>
</dbReference>
<gene>
    <name evidence="11" type="ORF">HS088_TW12G00482</name>
</gene>
<reference evidence="11 12" key="1">
    <citation type="journal article" date="2020" name="Nat. Commun.">
        <title>Genome of Tripterygium wilfordii and identification of cytochrome P450 involved in triptolide biosynthesis.</title>
        <authorList>
            <person name="Tu L."/>
            <person name="Su P."/>
            <person name="Zhang Z."/>
            <person name="Gao L."/>
            <person name="Wang J."/>
            <person name="Hu T."/>
            <person name="Zhou J."/>
            <person name="Zhang Y."/>
            <person name="Zhao Y."/>
            <person name="Liu Y."/>
            <person name="Song Y."/>
            <person name="Tong Y."/>
            <person name="Lu Y."/>
            <person name="Yang J."/>
            <person name="Xu C."/>
            <person name="Jia M."/>
            <person name="Peters R.J."/>
            <person name="Huang L."/>
            <person name="Gao W."/>
        </authorList>
    </citation>
    <scope>NUCLEOTIDE SEQUENCE [LARGE SCALE GENOMIC DNA]</scope>
    <source>
        <strain evidence="12">cv. XIE 37</strain>
        <tissue evidence="11">Leaf</tissue>
    </source>
</reference>
<sequence>MTAKWPVGIEKQSPLLSPHLPMAMAMAMPMPMKSPIELPTTSGTYAATTTTTTTTAPSSQVKPQFSSTSTAGATNPRPPTPDADVIYVPSYSRWFSWTGMHECEVRFLPEFFDSRSPSKTPRVYRENPSRKLTFTEARKTLVGDVGSIRRAFDFLEAWGLINYYPSALTKPLRWEEKETKGQSSGGTGDAGVGFFDSSSQVNRETTKRLCSGCKSVCSIACFACDKVRGNYRVGVNSSDFRRVEISEETKADWMEKDTLLLLEAVMHFGDDWRRVAHHVGGRSEKDCVNHFIKLPFGEEFSGYLDTGKMDNKCHQMKDESAAECGLESIGASSPSKRMRLTLLADASNPIMAQLWILLKAAFLSALASVEVAKAAARAAVTTVSETDSKTDVGVPGILAKNSRQQGMAFL</sequence>
<evidence type="ECO:0000313" key="11">
    <source>
        <dbReference type="EMBL" id="KAF5739279.1"/>
    </source>
</evidence>
<feature type="domain" description="Myb-like" evidence="7">
    <location>
        <begin position="245"/>
        <end position="295"/>
    </location>
</feature>
<dbReference type="Gene3D" id="1.10.10.10">
    <property type="entry name" value="Winged helix-like DNA-binding domain superfamily/Winged helix DNA-binding domain"/>
    <property type="match status" value="1"/>
</dbReference>
<name>A0A7J7CZ85_TRIWF</name>
<keyword evidence="3" id="KW-0238">DNA-binding</keyword>
<evidence type="ECO:0000256" key="5">
    <source>
        <dbReference type="ARBA" id="ARBA00023242"/>
    </source>
</evidence>
<dbReference type="SUPFAM" id="SSF46689">
    <property type="entry name" value="Homeodomain-like"/>
    <property type="match status" value="2"/>
</dbReference>
<comment type="subcellular location">
    <subcellularLocation>
        <location evidence="1">Nucleus</location>
    </subcellularLocation>
</comment>
<dbReference type="GO" id="GO:0003677">
    <property type="term" value="F:DNA binding"/>
    <property type="evidence" value="ECO:0007669"/>
    <property type="project" value="UniProtKB-KW"/>
</dbReference>
<organism evidence="11 12">
    <name type="scientific">Tripterygium wilfordii</name>
    <name type="common">Thunder God vine</name>
    <dbReference type="NCBI Taxonomy" id="458696"/>
    <lineage>
        <taxon>Eukaryota</taxon>
        <taxon>Viridiplantae</taxon>
        <taxon>Streptophyta</taxon>
        <taxon>Embryophyta</taxon>
        <taxon>Tracheophyta</taxon>
        <taxon>Spermatophyta</taxon>
        <taxon>Magnoliopsida</taxon>
        <taxon>eudicotyledons</taxon>
        <taxon>Gunneridae</taxon>
        <taxon>Pentapetalae</taxon>
        <taxon>rosids</taxon>
        <taxon>fabids</taxon>
        <taxon>Celastrales</taxon>
        <taxon>Celastraceae</taxon>
        <taxon>Tripterygium</taxon>
    </lineage>
</organism>
<dbReference type="PROSITE" id="PS51293">
    <property type="entry name" value="SANT"/>
    <property type="match status" value="1"/>
</dbReference>
<dbReference type="InterPro" id="IPR017930">
    <property type="entry name" value="Myb_dom"/>
</dbReference>
<keyword evidence="5" id="KW-0539">Nucleus</keyword>
<dbReference type="PROSITE" id="PS50934">
    <property type="entry name" value="SWIRM"/>
    <property type="match status" value="1"/>
</dbReference>
<keyword evidence="4" id="KW-0804">Transcription</keyword>
<dbReference type="Proteomes" id="UP000593562">
    <property type="component" value="Unassembled WGS sequence"/>
</dbReference>
<dbReference type="CDD" id="cd00167">
    <property type="entry name" value="SANT"/>
    <property type="match status" value="1"/>
</dbReference>
<evidence type="ECO:0000259" key="9">
    <source>
        <dbReference type="PROSITE" id="PS51293"/>
    </source>
</evidence>
<keyword evidence="2" id="KW-0805">Transcription regulation</keyword>
<evidence type="ECO:0000259" key="7">
    <source>
        <dbReference type="PROSITE" id="PS50090"/>
    </source>
</evidence>
<dbReference type="PROSITE" id="PS51294">
    <property type="entry name" value="HTH_MYB"/>
    <property type="match status" value="1"/>
</dbReference>
<evidence type="ECO:0000256" key="4">
    <source>
        <dbReference type="ARBA" id="ARBA00023163"/>
    </source>
</evidence>
<evidence type="ECO:0000313" key="12">
    <source>
        <dbReference type="Proteomes" id="UP000593562"/>
    </source>
</evidence>
<feature type="region of interest" description="Disordered" evidence="6">
    <location>
        <begin position="50"/>
        <end position="82"/>
    </location>
</feature>
<dbReference type="PANTHER" id="PTHR12802">
    <property type="entry name" value="SWI/SNF COMPLEX-RELATED"/>
    <property type="match status" value="1"/>
</dbReference>
<feature type="domain" description="SWIRM" evidence="8">
    <location>
        <begin position="86"/>
        <end position="172"/>
    </location>
</feature>
<accession>A0A7J7CZ85</accession>
<feature type="compositionally biased region" description="Polar residues" evidence="6">
    <location>
        <begin position="57"/>
        <end position="73"/>
    </location>
</feature>
<comment type="caution">
    <text evidence="11">The sequence shown here is derived from an EMBL/GenBank/DDBJ whole genome shotgun (WGS) entry which is preliminary data.</text>
</comment>
<feature type="domain" description="SANT" evidence="9">
    <location>
        <begin position="248"/>
        <end position="299"/>
    </location>
</feature>
<feature type="domain" description="HTH myb-type" evidence="10">
    <location>
        <begin position="250"/>
        <end position="298"/>
    </location>
</feature>
<proteinExistence type="predicted"/>
<dbReference type="Pfam" id="PF00249">
    <property type="entry name" value="Myb_DNA-binding"/>
    <property type="match status" value="1"/>
</dbReference>
<keyword evidence="12" id="KW-1185">Reference proteome</keyword>